<dbReference type="STRING" id="1314674.A0A0D7BCQ2"/>
<dbReference type="PANTHER" id="PTHR47795">
    <property type="entry name" value="UBIQUITIN AND WLM DOMAIN-CONTAINING METALLOPROTEASE SPCC1442.07C"/>
    <property type="match status" value="1"/>
</dbReference>
<dbReference type="InterPro" id="IPR000626">
    <property type="entry name" value="Ubiquitin-like_dom"/>
</dbReference>
<dbReference type="PROSITE" id="PS50053">
    <property type="entry name" value="UBIQUITIN_2"/>
    <property type="match status" value="1"/>
</dbReference>
<dbReference type="Pfam" id="PF08325">
    <property type="entry name" value="WLM"/>
    <property type="match status" value="1"/>
</dbReference>
<gene>
    <name evidence="4" type="ORF">CYLTODRAFT_490107</name>
</gene>
<protein>
    <submittedName>
        <fullName evidence="4">WLM-domain-containing protein</fullName>
    </submittedName>
</protein>
<dbReference type="PROSITE" id="PS51397">
    <property type="entry name" value="WLM"/>
    <property type="match status" value="1"/>
</dbReference>
<accession>A0A0D7BCQ2</accession>
<evidence type="ECO:0000256" key="1">
    <source>
        <dbReference type="SAM" id="MobiDB-lite"/>
    </source>
</evidence>
<proteinExistence type="predicted"/>
<keyword evidence="5" id="KW-1185">Reference proteome</keyword>
<dbReference type="Pfam" id="PF00240">
    <property type="entry name" value="ubiquitin"/>
    <property type="match status" value="1"/>
</dbReference>
<dbReference type="EMBL" id="KN880511">
    <property type="protein sequence ID" value="KIY68030.1"/>
    <property type="molecule type" value="Genomic_DNA"/>
</dbReference>
<dbReference type="PANTHER" id="PTHR47795:SF1">
    <property type="entry name" value="DNA-DEPENDENT METALLOPROTEASE WSS1 HOMOLOG 2"/>
    <property type="match status" value="1"/>
</dbReference>
<feature type="region of interest" description="Disordered" evidence="1">
    <location>
        <begin position="254"/>
        <end position="296"/>
    </location>
</feature>
<organism evidence="4 5">
    <name type="scientific">Cylindrobasidium torrendii FP15055 ss-10</name>
    <dbReference type="NCBI Taxonomy" id="1314674"/>
    <lineage>
        <taxon>Eukaryota</taxon>
        <taxon>Fungi</taxon>
        <taxon>Dikarya</taxon>
        <taxon>Basidiomycota</taxon>
        <taxon>Agaricomycotina</taxon>
        <taxon>Agaricomycetes</taxon>
        <taxon>Agaricomycetidae</taxon>
        <taxon>Agaricales</taxon>
        <taxon>Marasmiineae</taxon>
        <taxon>Physalacriaceae</taxon>
        <taxon>Cylindrobasidium</taxon>
    </lineage>
</organism>
<reference evidence="4 5" key="1">
    <citation type="journal article" date="2015" name="Fungal Genet. Biol.">
        <title>Evolution of novel wood decay mechanisms in Agaricales revealed by the genome sequences of Fistulina hepatica and Cylindrobasidium torrendii.</title>
        <authorList>
            <person name="Floudas D."/>
            <person name="Held B.W."/>
            <person name="Riley R."/>
            <person name="Nagy L.G."/>
            <person name="Koehler G."/>
            <person name="Ransdell A.S."/>
            <person name="Younus H."/>
            <person name="Chow J."/>
            <person name="Chiniquy J."/>
            <person name="Lipzen A."/>
            <person name="Tritt A."/>
            <person name="Sun H."/>
            <person name="Haridas S."/>
            <person name="LaButti K."/>
            <person name="Ohm R.A."/>
            <person name="Kues U."/>
            <person name="Blanchette R.A."/>
            <person name="Grigoriev I.V."/>
            <person name="Minto R.E."/>
            <person name="Hibbett D.S."/>
        </authorList>
    </citation>
    <scope>NUCLEOTIDE SEQUENCE [LARGE SCALE GENOMIC DNA]</scope>
    <source>
        <strain evidence="4 5">FP15055 ss-10</strain>
    </source>
</reference>
<dbReference type="Gene3D" id="3.10.20.90">
    <property type="entry name" value="Phosphatidylinositol 3-kinase Catalytic Subunit, Chain A, domain 1"/>
    <property type="match status" value="1"/>
</dbReference>
<evidence type="ECO:0000259" key="2">
    <source>
        <dbReference type="PROSITE" id="PS50053"/>
    </source>
</evidence>
<feature type="domain" description="Ubiquitin-like" evidence="2">
    <location>
        <begin position="10"/>
        <end position="81"/>
    </location>
</feature>
<feature type="compositionally biased region" description="Low complexity" evidence="1">
    <location>
        <begin position="273"/>
        <end position="284"/>
    </location>
</feature>
<dbReference type="AlphaFoldDB" id="A0A0D7BCQ2"/>
<dbReference type="SUPFAM" id="SSF54236">
    <property type="entry name" value="Ubiquitin-like"/>
    <property type="match status" value="1"/>
</dbReference>
<dbReference type="GO" id="GO:0070628">
    <property type="term" value="F:proteasome binding"/>
    <property type="evidence" value="ECO:0007669"/>
    <property type="project" value="TreeGrafter"/>
</dbReference>
<dbReference type="OrthoDB" id="49605at2759"/>
<evidence type="ECO:0000313" key="4">
    <source>
        <dbReference type="EMBL" id="KIY68030.1"/>
    </source>
</evidence>
<feature type="domain" description="WLM" evidence="3">
    <location>
        <begin position="117"/>
        <end position="306"/>
    </location>
</feature>
<sequence>MASTYTFLFRGKSHSLSFSPDEPVDVLKAELERLTAVAPSMQKLLYKGKNVLLNTPPEAPITSLNIPSGSKIQLLGTTNSELNNIQAVEVERQRIERIKRERAAKGQTYKLRSTSAVTSSSWTYRFHQIIPLPHLPKPDEAMTVLQRLADDPAIQHIMQKHEFSVGVLTELAPHEHPGLLGLNVNAGQEIKLRIRTDRYDGFRLYSEVRKVLCHELSHNVWGDHDNGFKELNSKLNREVAEFERSRDIGKHSLSNYTGEAYEPPVEAERQARAEALGGANAQAADPNESPDNRRQRILDAVMSRMAQAQKKQSGPAA</sequence>
<evidence type="ECO:0000259" key="3">
    <source>
        <dbReference type="PROSITE" id="PS51397"/>
    </source>
</evidence>
<evidence type="ECO:0000313" key="5">
    <source>
        <dbReference type="Proteomes" id="UP000054007"/>
    </source>
</evidence>
<dbReference type="InterPro" id="IPR029071">
    <property type="entry name" value="Ubiquitin-like_domsf"/>
</dbReference>
<name>A0A0D7BCQ2_9AGAR</name>
<dbReference type="Proteomes" id="UP000054007">
    <property type="component" value="Unassembled WGS sequence"/>
</dbReference>
<dbReference type="SMART" id="SM00213">
    <property type="entry name" value="UBQ"/>
    <property type="match status" value="1"/>
</dbReference>
<dbReference type="InterPro" id="IPR013536">
    <property type="entry name" value="WLM_dom"/>
</dbReference>